<evidence type="ECO:0000313" key="2">
    <source>
        <dbReference type="EMBL" id="WND02609.1"/>
    </source>
</evidence>
<keyword evidence="1" id="KW-0472">Membrane</keyword>
<reference evidence="2" key="1">
    <citation type="submission" date="2023-04" db="EMBL/GenBank/DDBJ databases">
        <title>Complete genome sequence of Temperatibacter marinus.</title>
        <authorList>
            <person name="Rong J.-C."/>
            <person name="Yi M.-L."/>
            <person name="Zhao Q."/>
        </authorList>
    </citation>
    <scope>NUCLEOTIDE SEQUENCE</scope>
    <source>
        <strain evidence="2">NBRC 110045</strain>
    </source>
</reference>
<gene>
    <name evidence="2" type="ORF">QGN29_13740</name>
</gene>
<protein>
    <submittedName>
        <fullName evidence="2">Uncharacterized protein</fullName>
    </submittedName>
</protein>
<dbReference type="RefSeq" id="WP_310798445.1">
    <property type="nucleotide sequence ID" value="NZ_CP123872.1"/>
</dbReference>
<accession>A0AA52EHW3</accession>
<evidence type="ECO:0000256" key="1">
    <source>
        <dbReference type="SAM" id="Phobius"/>
    </source>
</evidence>
<feature type="transmembrane region" description="Helical" evidence="1">
    <location>
        <begin position="6"/>
        <end position="23"/>
    </location>
</feature>
<dbReference type="AlphaFoldDB" id="A0AA52EHW3"/>
<evidence type="ECO:0000313" key="3">
    <source>
        <dbReference type="Proteomes" id="UP001268683"/>
    </source>
</evidence>
<dbReference type="EMBL" id="CP123872">
    <property type="protein sequence ID" value="WND02609.1"/>
    <property type="molecule type" value="Genomic_DNA"/>
</dbReference>
<keyword evidence="1" id="KW-1133">Transmembrane helix</keyword>
<name>A0AA52EHW3_9PROT</name>
<dbReference type="Proteomes" id="UP001268683">
    <property type="component" value="Chromosome"/>
</dbReference>
<keyword evidence="1" id="KW-0812">Transmembrane</keyword>
<proteinExistence type="predicted"/>
<sequence length="47" mass="5649">MLETLFFLICSLLILYTVFYALMKDEGQGEWWENYKEPLSDEDEIDP</sequence>
<organism evidence="2 3">
    <name type="scientific">Temperatibacter marinus</name>
    <dbReference type="NCBI Taxonomy" id="1456591"/>
    <lineage>
        <taxon>Bacteria</taxon>
        <taxon>Pseudomonadati</taxon>
        <taxon>Pseudomonadota</taxon>
        <taxon>Alphaproteobacteria</taxon>
        <taxon>Kordiimonadales</taxon>
        <taxon>Temperatibacteraceae</taxon>
        <taxon>Temperatibacter</taxon>
    </lineage>
</organism>
<dbReference type="KEGG" id="tmk:QGN29_13740"/>
<keyword evidence="3" id="KW-1185">Reference proteome</keyword>